<keyword evidence="3" id="KW-0813">Transport</keyword>
<dbReference type="PANTHER" id="PTHR33446">
    <property type="entry name" value="PROTEIN TONB-RELATED"/>
    <property type="match status" value="1"/>
</dbReference>
<dbReference type="Pfam" id="PF03544">
    <property type="entry name" value="TonB_C"/>
    <property type="match status" value="1"/>
</dbReference>
<feature type="region of interest" description="Disordered" evidence="10">
    <location>
        <begin position="87"/>
        <end position="107"/>
    </location>
</feature>
<evidence type="ECO:0000256" key="3">
    <source>
        <dbReference type="ARBA" id="ARBA00022448"/>
    </source>
</evidence>
<keyword evidence="5" id="KW-0997">Cell inner membrane</keyword>
<feature type="transmembrane region" description="Helical" evidence="11">
    <location>
        <begin position="50"/>
        <end position="69"/>
    </location>
</feature>
<keyword evidence="9 11" id="KW-0472">Membrane</keyword>
<accession>A0A1G7LFF4</accession>
<dbReference type="Proteomes" id="UP000182427">
    <property type="component" value="Chromosome I"/>
</dbReference>
<evidence type="ECO:0000259" key="12">
    <source>
        <dbReference type="PROSITE" id="PS52015"/>
    </source>
</evidence>
<dbReference type="PANTHER" id="PTHR33446:SF2">
    <property type="entry name" value="PROTEIN TONB"/>
    <property type="match status" value="1"/>
</dbReference>
<dbReference type="GO" id="GO:0098797">
    <property type="term" value="C:plasma membrane protein complex"/>
    <property type="evidence" value="ECO:0007669"/>
    <property type="project" value="TreeGrafter"/>
</dbReference>
<dbReference type="InterPro" id="IPR037682">
    <property type="entry name" value="TonB_C"/>
</dbReference>
<dbReference type="InterPro" id="IPR006260">
    <property type="entry name" value="TonB/TolA_C"/>
</dbReference>
<dbReference type="GO" id="GO:0015031">
    <property type="term" value="P:protein transport"/>
    <property type="evidence" value="ECO:0007669"/>
    <property type="project" value="UniProtKB-KW"/>
</dbReference>
<evidence type="ECO:0000256" key="10">
    <source>
        <dbReference type="SAM" id="MobiDB-lite"/>
    </source>
</evidence>
<keyword evidence="4" id="KW-1003">Cell membrane</keyword>
<keyword evidence="7" id="KW-0653">Protein transport</keyword>
<organism evidence="13 14">
    <name type="scientific">Terriglobus roseus</name>
    <dbReference type="NCBI Taxonomy" id="392734"/>
    <lineage>
        <taxon>Bacteria</taxon>
        <taxon>Pseudomonadati</taxon>
        <taxon>Acidobacteriota</taxon>
        <taxon>Terriglobia</taxon>
        <taxon>Terriglobales</taxon>
        <taxon>Acidobacteriaceae</taxon>
        <taxon>Terriglobus</taxon>
    </lineage>
</organism>
<feature type="compositionally biased region" description="Pro residues" evidence="10">
    <location>
        <begin position="91"/>
        <end position="107"/>
    </location>
</feature>
<reference evidence="13 14" key="1">
    <citation type="submission" date="2016-10" db="EMBL/GenBank/DDBJ databases">
        <authorList>
            <person name="de Groot N.N."/>
        </authorList>
    </citation>
    <scope>NUCLEOTIDE SEQUENCE [LARGE SCALE GENOMIC DNA]</scope>
    <source>
        <strain evidence="13 14">GAS232</strain>
    </source>
</reference>
<keyword evidence="14" id="KW-1185">Reference proteome</keyword>
<proteinExistence type="inferred from homology"/>
<dbReference type="GO" id="GO:0055085">
    <property type="term" value="P:transmembrane transport"/>
    <property type="evidence" value="ECO:0007669"/>
    <property type="project" value="InterPro"/>
</dbReference>
<evidence type="ECO:0000256" key="6">
    <source>
        <dbReference type="ARBA" id="ARBA00022692"/>
    </source>
</evidence>
<dbReference type="SUPFAM" id="SSF74653">
    <property type="entry name" value="TolA/TonB C-terminal domain"/>
    <property type="match status" value="1"/>
</dbReference>
<comment type="similarity">
    <text evidence="2">Belongs to the TonB family.</text>
</comment>
<evidence type="ECO:0000313" key="13">
    <source>
        <dbReference type="EMBL" id="SDF48141.1"/>
    </source>
</evidence>
<evidence type="ECO:0000256" key="2">
    <source>
        <dbReference type="ARBA" id="ARBA00006555"/>
    </source>
</evidence>
<keyword evidence="8 11" id="KW-1133">Transmembrane helix</keyword>
<feature type="compositionally biased region" description="Basic and acidic residues" evidence="10">
    <location>
        <begin position="1"/>
        <end position="12"/>
    </location>
</feature>
<evidence type="ECO:0000256" key="4">
    <source>
        <dbReference type="ARBA" id="ARBA00022475"/>
    </source>
</evidence>
<evidence type="ECO:0000256" key="5">
    <source>
        <dbReference type="ARBA" id="ARBA00022519"/>
    </source>
</evidence>
<evidence type="ECO:0000256" key="1">
    <source>
        <dbReference type="ARBA" id="ARBA00004383"/>
    </source>
</evidence>
<evidence type="ECO:0000313" key="14">
    <source>
        <dbReference type="Proteomes" id="UP000182427"/>
    </source>
</evidence>
<name>A0A1G7LFF4_9BACT</name>
<dbReference type="GO" id="GO:0031992">
    <property type="term" value="F:energy transducer activity"/>
    <property type="evidence" value="ECO:0007669"/>
    <property type="project" value="TreeGrafter"/>
</dbReference>
<comment type="subcellular location">
    <subcellularLocation>
        <location evidence="1">Cell inner membrane</location>
        <topology evidence="1">Single-pass membrane protein</topology>
        <orientation evidence="1">Periplasmic side</orientation>
    </subcellularLocation>
</comment>
<dbReference type="OrthoDB" id="115028at2"/>
<dbReference type="AlphaFoldDB" id="A0A1G7LFF4"/>
<keyword evidence="6 11" id="KW-0812">Transmembrane</keyword>
<evidence type="ECO:0000256" key="9">
    <source>
        <dbReference type="ARBA" id="ARBA00023136"/>
    </source>
</evidence>
<dbReference type="EMBL" id="LT629690">
    <property type="protein sequence ID" value="SDF48141.1"/>
    <property type="molecule type" value="Genomic_DNA"/>
</dbReference>
<protein>
    <submittedName>
        <fullName evidence="13">TonB family C-terminal domain-containing protein</fullName>
    </submittedName>
</protein>
<gene>
    <name evidence="13" type="ORF">SAMN05444167_2519</name>
</gene>
<evidence type="ECO:0000256" key="11">
    <source>
        <dbReference type="SAM" id="Phobius"/>
    </source>
</evidence>
<dbReference type="PROSITE" id="PS52015">
    <property type="entry name" value="TONB_CTD"/>
    <property type="match status" value="1"/>
</dbReference>
<evidence type="ECO:0000256" key="7">
    <source>
        <dbReference type="ARBA" id="ARBA00022927"/>
    </source>
</evidence>
<dbReference type="NCBIfam" id="TIGR01352">
    <property type="entry name" value="tonB_Cterm"/>
    <property type="match status" value="1"/>
</dbReference>
<dbReference type="InterPro" id="IPR051045">
    <property type="entry name" value="TonB-dependent_transducer"/>
</dbReference>
<feature type="domain" description="TonB C-terminal" evidence="12">
    <location>
        <begin position="287"/>
        <end position="377"/>
    </location>
</feature>
<evidence type="ECO:0000256" key="8">
    <source>
        <dbReference type="ARBA" id="ARBA00022989"/>
    </source>
</evidence>
<sequence length="377" mass="39204">MANQVPDHERNRVPGSQNASPAQAPFPSQRDLAFKTFGVMEDSEKRKNRFLAAFFINTSLAALLIWISVLTARRVVEQHVEKTITFNNVKPPEPPKPVPPPKLPKPPIVKVEPPKILPNVPKIEVPEPPKVQPQPVLKAQPIITPAPPKAVTPPPAPKPVAISIAQAASVPNHDAHPSAVRLGSMTNPINNTTGPAVSPVNLGHSGAPGMPAGNTGFGPPSQIAIAGSGSPNGQMGGHDRAAQPIKGINTGVPGGTGPLTAKPVGAIAIAKGPTPPAIPQTQVSTTPAKSAPKVIFKPKPEYTEEARSLHLEGTVYIKIHVSASGAVSVLGVQSGLGHGLDQAAVRAVQGMRFQPAMANGQPTDWDGVVNINFQLAG</sequence>
<dbReference type="Gene3D" id="3.30.1150.10">
    <property type="match status" value="1"/>
</dbReference>
<feature type="region of interest" description="Disordered" evidence="10">
    <location>
        <begin position="1"/>
        <end position="27"/>
    </location>
</feature>